<evidence type="ECO:0000256" key="2">
    <source>
        <dbReference type="ARBA" id="ARBA00022692"/>
    </source>
</evidence>
<dbReference type="GO" id="GO:0006031">
    <property type="term" value="P:chitin biosynthetic process"/>
    <property type="evidence" value="ECO:0007669"/>
    <property type="project" value="TreeGrafter"/>
</dbReference>
<evidence type="ECO:0000313" key="6">
    <source>
        <dbReference type="EMBL" id="KAJ2673952.1"/>
    </source>
</evidence>
<keyword evidence="3 5" id="KW-0472">Membrane</keyword>
<evidence type="ECO:0000256" key="5">
    <source>
        <dbReference type="SAM" id="Phobius"/>
    </source>
</evidence>
<feature type="region of interest" description="Disordered" evidence="4">
    <location>
        <begin position="1660"/>
        <end position="1687"/>
    </location>
</feature>
<comment type="caution">
    <text evidence="6">The sequence shown here is derived from an EMBL/GenBank/DDBJ whole genome shotgun (WGS) entry which is preliminary data.</text>
</comment>
<dbReference type="OrthoDB" id="370884at2759"/>
<evidence type="ECO:0008006" key="8">
    <source>
        <dbReference type="Google" id="ProtNLM"/>
    </source>
</evidence>
<protein>
    <recommendedName>
        <fullName evidence="8">Chitin synthase</fullName>
    </recommendedName>
</protein>
<feature type="region of interest" description="Disordered" evidence="4">
    <location>
        <begin position="1"/>
        <end position="110"/>
    </location>
</feature>
<keyword evidence="2 5" id="KW-0812">Transmembrane</keyword>
<evidence type="ECO:0000256" key="3">
    <source>
        <dbReference type="ARBA" id="ARBA00023136"/>
    </source>
</evidence>
<dbReference type="InterPro" id="IPR004835">
    <property type="entry name" value="Chitin_synth"/>
</dbReference>
<organism evidence="6 7">
    <name type="scientific">Coemansia spiralis</name>
    <dbReference type="NCBI Taxonomy" id="417178"/>
    <lineage>
        <taxon>Eukaryota</taxon>
        <taxon>Fungi</taxon>
        <taxon>Fungi incertae sedis</taxon>
        <taxon>Zoopagomycota</taxon>
        <taxon>Kickxellomycotina</taxon>
        <taxon>Kickxellomycetes</taxon>
        <taxon>Kickxellales</taxon>
        <taxon>Kickxellaceae</taxon>
        <taxon>Coemansia</taxon>
    </lineage>
</organism>
<feature type="region of interest" description="Disordered" evidence="4">
    <location>
        <begin position="480"/>
        <end position="540"/>
    </location>
</feature>
<feature type="transmembrane region" description="Helical" evidence="5">
    <location>
        <begin position="874"/>
        <end position="893"/>
    </location>
</feature>
<gene>
    <name evidence="6" type="ORF">GGI25_004519</name>
</gene>
<dbReference type="GO" id="GO:0004100">
    <property type="term" value="F:chitin synthase activity"/>
    <property type="evidence" value="ECO:0007669"/>
    <property type="project" value="InterPro"/>
</dbReference>
<dbReference type="Proteomes" id="UP001151518">
    <property type="component" value="Unassembled WGS sequence"/>
</dbReference>
<evidence type="ECO:0000256" key="4">
    <source>
        <dbReference type="SAM" id="MobiDB-lite"/>
    </source>
</evidence>
<dbReference type="InterPro" id="IPR036400">
    <property type="entry name" value="Cyt_B5-like_heme/steroid_sf"/>
</dbReference>
<dbReference type="Pfam" id="PF03142">
    <property type="entry name" value="Chitin_synth_2"/>
    <property type="match status" value="1"/>
</dbReference>
<proteinExistence type="predicted"/>
<reference evidence="6" key="1">
    <citation type="submission" date="2022-07" db="EMBL/GenBank/DDBJ databases">
        <title>Phylogenomic reconstructions and comparative analyses of Kickxellomycotina fungi.</title>
        <authorList>
            <person name="Reynolds N.K."/>
            <person name="Stajich J.E."/>
            <person name="Barry K."/>
            <person name="Grigoriev I.V."/>
            <person name="Crous P."/>
            <person name="Smith M.E."/>
        </authorList>
    </citation>
    <scope>NUCLEOTIDE SEQUENCE</scope>
    <source>
        <strain evidence="6">NRRL 3115</strain>
    </source>
</reference>
<feature type="compositionally biased region" description="Basic residues" evidence="4">
    <location>
        <begin position="379"/>
        <end position="389"/>
    </location>
</feature>
<feature type="compositionally biased region" description="Polar residues" evidence="4">
    <location>
        <begin position="19"/>
        <end position="28"/>
    </location>
</feature>
<sequence>MSTSGFSDSFSPDDGADSTSAPSFPENNQQRQQQDQQHKRSHNFIPRNARGSAQTLQNNSSNKAGPHDGRLSDRTDQAHIPPAPSVDASLSVSNTRTNNSQPTANTSASARLRQQRFGGTPSLAISIPLPVQRTAILGSSAMAVTTPFSILTHDTSPLTPLEERVFQRDAGTAGYNVLDDSSVLKMCDDDVEQAALADSSVPDSAAATTAATAGAMSHGHNGHGWRIDNVIDKYGNRIASGSKRLARMVVQRKAGHSDGPTATYPPTVAVPAPVLTARNPLHRLHHKHSANSPSIASGSHSVYSSSPKAAYAELPSTNDNTFAPATSHHANSAAAATTTSAVSGTAALATSPLDRPQSLRHGDRTDPVGSQHTSSHAGPHNRKRARRKQGSSLDSAAAFSSTGAHGAFSEGDKSHGGVIGSPNQNRSDGLGAETGSFEIEDYSAGDSTSTILHKRGRAGSDGSTSARRWWQAIFHKAHARSLSASPAQQQQQQQQQGPVPASQRRMPATGGAFDQNPSPRPATRHYRRIKGGSSSTVGTRAAALDAQADAEGKLPGANKKPGPFKNATAKVWAKITEFVMPGGYNRFGMRDERSYTESVGFLLAFVLASVAFILWGTLVPKALCTTNQTFTDGDVESRRFVSANGIVSDFMLSQTSFGHSMRGYTGYDISIVFPMLGQLSPDTRRSLDSNTAALLEMCISNDQTASNFLASWRANSTVYRGTQADFPNLCPFPQAPQSSGAQCLVTSWSQFLSSKVGMLKVNMTEMSQRHSSPTTAWVAIEDMVYDVSLYVTYATSPIIHNGTVDSNRSLRSDTMFLPAQLTQLFIDNAGTDITKQFNALNIDTTLYQHCMNNLFLHGTTLTTKSPFACANTNIVAWVTFGLFFLVLFSRMAVAEVYAWVRARRAGLAVARYEDKLAAATSSADDSDGDRMDDSAVDNTHGFSDQMAGEGDGQNMVPFPRSSDDGLVRQRASLPPIIHSATSERYLESGYSGLGKNSGIAKCLIVVPCFQESLETLTRTLQGIARSMHADSHKILWVINDGDAETLGNIMRILAHSGRVSDPKFYGAYGVDSGSSYGSARVYAGFYECGRHRISYIVTAKDVYQGRVDTLMMVLNFFRSVRQQQHQQRIGGDPAEEMGQQAQAGSQTIFLEEEVEACMTALGHPPTEFDYCMMIDGSVQVDPLALTQFVARMESNSRIIALSGTLYPVGHPTTLLQVLQFFEFYMCHFVSPICESLSNVTCPLNQLFTIYRVNLESGEPCLGDDDLVSAMDSLMKSSVRYRHRTWPGNDCLLVPRMARRFPHYHWAFEPNGRAEVELTAHEMVAFDPYERQWFRTRLVTLIDIVRGRLLKRTWPVMFAHLVFPFVVPAAACMLYLEIVISLFGNNPAIVVSELTAAFVAATVLLLLASGKWQLSIYFIVYSVVAVPFYHVWIPVTSFVSMNRIWYPPEQLEAQMVAAEAQIRPPANFEAIKNSYMRRFSSAEEKQGRRKHSNSSQSSTGGGSIAYRQRPMVSHFTHGADTEEHDGSSDSEPELVDYPPDSPKRKYQTEGAENNGLGLSLISPRQAALPMQPSNLANLVVSDALLAEARVVIQKILREYPQGIEPESAEFYAVCERALKVIIPAFPASTVAELAVAVNKAIDEALGKKVLAESASTDLLRPPPPSFGYGGVSPMPRFPKQSNYGWNSGRPVSVILEESDAEQ</sequence>
<dbReference type="GO" id="GO:0030428">
    <property type="term" value="C:cell septum"/>
    <property type="evidence" value="ECO:0007669"/>
    <property type="project" value="TreeGrafter"/>
</dbReference>
<dbReference type="PANTHER" id="PTHR22914:SF41">
    <property type="entry name" value="CHITIN SYNTHASE 7"/>
    <property type="match status" value="1"/>
</dbReference>
<feature type="compositionally biased region" description="Polar residues" evidence="4">
    <location>
        <begin position="390"/>
        <end position="403"/>
    </location>
</feature>
<feature type="compositionally biased region" description="Polar residues" evidence="4">
    <location>
        <begin position="51"/>
        <end position="63"/>
    </location>
</feature>
<feature type="transmembrane region" description="Helical" evidence="5">
    <location>
        <begin position="1387"/>
        <end position="1406"/>
    </location>
</feature>
<feature type="compositionally biased region" description="Basic and acidic residues" evidence="4">
    <location>
        <begin position="1516"/>
        <end position="1526"/>
    </location>
</feature>
<feature type="region of interest" description="Disordered" evidence="4">
    <location>
        <begin position="350"/>
        <end position="433"/>
    </location>
</feature>
<dbReference type="EMBL" id="JANBTW010000062">
    <property type="protein sequence ID" value="KAJ2673952.1"/>
    <property type="molecule type" value="Genomic_DNA"/>
</dbReference>
<keyword evidence="5" id="KW-1133">Transmembrane helix</keyword>
<dbReference type="GO" id="GO:0016020">
    <property type="term" value="C:membrane"/>
    <property type="evidence" value="ECO:0007669"/>
    <property type="project" value="UniProtKB-SubCell"/>
</dbReference>
<evidence type="ECO:0000256" key="1">
    <source>
        <dbReference type="ARBA" id="ARBA00004141"/>
    </source>
</evidence>
<accession>A0A9W8G4Y4</accession>
<dbReference type="Gene3D" id="3.10.120.10">
    <property type="entry name" value="Cytochrome b5-like heme/steroid binding domain"/>
    <property type="match status" value="1"/>
</dbReference>
<feature type="region of interest" description="Disordered" evidence="4">
    <location>
        <begin position="1516"/>
        <end position="1549"/>
    </location>
</feature>
<feature type="compositionally biased region" description="Low complexity" evidence="4">
    <location>
        <begin position="1"/>
        <end position="13"/>
    </location>
</feature>
<feature type="compositionally biased region" description="Basic and acidic residues" evidence="4">
    <location>
        <begin position="65"/>
        <end position="77"/>
    </location>
</feature>
<feature type="compositionally biased region" description="Polar residues" evidence="4">
    <location>
        <begin position="88"/>
        <end position="109"/>
    </location>
</feature>
<feature type="transmembrane region" description="Helical" evidence="5">
    <location>
        <begin position="1413"/>
        <end position="1432"/>
    </location>
</feature>
<dbReference type="PANTHER" id="PTHR22914">
    <property type="entry name" value="CHITIN SYNTHASE"/>
    <property type="match status" value="1"/>
</dbReference>
<evidence type="ECO:0000313" key="7">
    <source>
        <dbReference type="Proteomes" id="UP001151518"/>
    </source>
</evidence>
<comment type="subcellular location">
    <subcellularLocation>
        <location evidence="1">Membrane</location>
        <topology evidence="1">Multi-pass membrane protein</topology>
    </subcellularLocation>
</comment>
<name>A0A9W8G4Y4_9FUNG</name>
<feature type="region of interest" description="Disordered" evidence="4">
    <location>
        <begin position="921"/>
        <end position="954"/>
    </location>
</feature>
<feature type="region of interest" description="Disordered" evidence="4">
    <location>
        <begin position="1480"/>
        <end position="1503"/>
    </location>
</feature>
<dbReference type="GO" id="GO:0071944">
    <property type="term" value="C:cell periphery"/>
    <property type="evidence" value="ECO:0007669"/>
    <property type="project" value="TreeGrafter"/>
</dbReference>
<feature type="transmembrane region" description="Helical" evidence="5">
    <location>
        <begin position="1355"/>
        <end position="1375"/>
    </location>
</feature>